<protein>
    <submittedName>
        <fullName evidence="1">Uncharacterized protein</fullName>
    </submittedName>
</protein>
<keyword evidence="2" id="KW-1185">Reference proteome</keyword>
<name>A0A016RSN2_9BILA</name>
<gene>
    <name evidence="1" type="primary">Acey_s0386.g432</name>
    <name evidence="1" type="ORF">Y032_0386g432</name>
</gene>
<dbReference type="AlphaFoldDB" id="A0A016RSN2"/>
<organism evidence="1 2">
    <name type="scientific">Ancylostoma ceylanicum</name>
    <dbReference type="NCBI Taxonomy" id="53326"/>
    <lineage>
        <taxon>Eukaryota</taxon>
        <taxon>Metazoa</taxon>
        <taxon>Ecdysozoa</taxon>
        <taxon>Nematoda</taxon>
        <taxon>Chromadorea</taxon>
        <taxon>Rhabditida</taxon>
        <taxon>Rhabditina</taxon>
        <taxon>Rhabditomorpha</taxon>
        <taxon>Strongyloidea</taxon>
        <taxon>Ancylostomatidae</taxon>
        <taxon>Ancylostomatinae</taxon>
        <taxon>Ancylostoma</taxon>
    </lineage>
</organism>
<dbReference type="EMBL" id="JARK01001722">
    <property type="protein sequence ID" value="EYB81338.1"/>
    <property type="molecule type" value="Genomic_DNA"/>
</dbReference>
<evidence type="ECO:0000313" key="1">
    <source>
        <dbReference type="EMBL" id="EYB81338.1"/>
    </source>
</evidence>
<comment type="caution">
    <text evidence="1">The sequence shown here is derived from an EMBL/GenBank/DDBJ whole genome shotgun (WGS) entry which is preliminary data.</text>
</comment>
<accession>A0A016RSN2</accession>
<dbReference type="Proteomes" id="UP000024635">
    <property type="component" value="Unassembled WGS sequence"/>
</dbReference>
<proteinExistence type="predicted"/>
<reference evidence="2" key="1">
    <citation type="journal article" date="2015" name="Nat. Genet.">
        <title>The genome and transcriptome of the zoonotic hookworm Ancylostoma ceylanicum identify infection-specific gene families.</title>
        <authorList>
            <person name="Schwarz E.M."/>
            <person name="Hu Y."/>
            <person name="Antoshechkin I."/>
            <person name="Miller M.M."/>
            <person name="Sternberg P.W."/>
            <person name="Aroian R.V."/>
        </authorList>
    </citation>
    <scope>NUCLEOTIDE SEQUENCE</scope>
    <source>
        <strain evidence="2">HY135</strain>
    </source>
</reference>
<evidence type="ECO:0000313" key="2">
    <source>
        <dbReference type="Proteomes" id="UP000024635"/>
    </source>
</evidence>
<sequence>MPLTIAAVDRFGRSANDQRWISRRFRCLHTIIHLAPNWQCWRGQCDRQSTLRSQRQTDTLGSRLTPIE</sequence>